<protein>
    <submittedName>
        <fullName evidence="2">Uncharacterized protein</fullName>
    </submittedName>
</protein>
<feature type="region of interest" description="Disordered" evidence="1">
    <location>
        <begin position="1"/>
        <end position="59"/>
    </location>
</feature>
<dbReference type="OrthoDB" id="4192742at2759"/>
<accession>A0A5N6TPY7</accession>
<reference evidence="2 3" key="1">
    <citation type="submission" date="2019-04" db="EMBL/GenBank/DDBJ databases">
        <title>Friends and foes A comparative genomics study of 23 Aspergillus species from section Flavi.</title>
        <authorList>
            <consortium name="DOE Joint Genome Institute"/>
            <person name="Kjaerbolling I."/>
            <person name="Vesth T."/>
            <person name="Frisvad J.C."/>
            <person name="Nybo J.L."/>
            <person name="Theobald S."/>
            <person name="Kildgaard S."/>
            <person name="Isbrandt T."/>
            <person name="Kuo A."/>
            <person name="Sato A."/>
            <person name="Lyhne E.K."/>
            <person name="Kogle M.E."/>
            <person name="Wiebenga A."/>
            <person name="Kun R.S."/>
            <person name="Lubbers R.J."/>
            <person name="Makela M.R."/>
            <person name="Barry K."/>
            <person name="Chovatia M."/>
            <person name="Clum A."/>
            <person name="Daum C."/>
            <person name="Haridas S."/>
            <person name="He G."/>
            <person name="LaButti K."/>
            <person name="Lipzen A."/>
            <person name="Mondo S."/>
            <person name="Riley R."/>
            <person name="Salamov A."/>
            <person name="Simmons B.A."/>
            <person name="Magnuson J.K."/>
            <person name="Henrissat B."/>
            <person name="Mortensen U.H."/>
            <person name="Larsen T.O."/>
            <person name="Devries R.P."/>
            <person name="Grigoriev I.V."/>
            <person name="Machida M."/>
            <person name="Baker S.E."/>
            <person name="Andersen M.R."/>
        </authorList>
    </citation>
    <scope>NUCLEOTIDE SEQUENCE [LARGE SCALE GENOMIC DNA]</scope>
    <source>
        <strain evidence="2 3">IBT 18842</strain>
    </source>
</reference>
<dbReference type="Proteomes" id="UP000325780">
    <property type="component" value="Unassembled WGS sequence"/>
</dbReference>
<sequence>MHHGPPSQIARPEATLPSPRQAYSDPTHRFYRSVDSVSRAESPNPEELGQQNATRPQYTLEETRRGAMRTLALCRHVITTLELTRLRKSRTGVFHWLAFWERLYTRQFARALASKVTNALTKVDILFRTVANELHQLTQQMEQAVVRAQTDKDILLILEQMEDEVGVRRRRRRKKAQAILNKVRAHIEAIPVKVSDELFDDMKRGVFALDVFCDYHPGDPVAEEHESMWPESFVHQPVGMVAVSPYLYRQWQESGASGSLMPLSAYTGNNASVEYVEEWVNRDELHPADRRARQRW</sequence>
<proteinExistence type="predicted"/>
<evidence type="ECO:0000313" key="2">
    <source>
        <dbReference type="EMBL" id="KAE8148412.1"/>
    </source>
</evidence>
<dbReference type="AlphaFoldDB" id="A0A5N6TPY7"/>
<evidence type="ECO:0000313" key="3">
    <source>
        <dbReference type="Proteomes" id="UP000325780"/>
    </source>
</evidence>
<dbReference type="EMBL" id="ML742161">
    <property type="protein sequence ID" value="KAE8148412.1"/>
    <property type="molecule type" value="Genomic_DNA"/>
</dbReference>
<name>A0A5N6TPY7_ASPAV</name>
<evidence type="ECO:0000256" key="1">
    <source>
        <dbReference type="SAM" id="MobiDB-lite"/>
    </source>
</evidence>
<gene>
    <name evidence="2" type="ORF">BDV25DRAFT_131231</name>
</gene>
<keyword evidence="3" id="KW-1185">Reference proteome</keyword>
<organism evidence="2 3">
    <name type="scientific">Aspergillus avenaceus</name>
    <dbReference type="NCBI Taxonomy" id="36643"/>
    <lineage>
        <taxon>Eukaryota</taxon>
        <taxon>Fungi</taxon>
        <taxon>Dikarya</taxon>
        <taxon>Ascomycota</taxon>
        <taxon>Pezizomycotina</taxon>
        <taxon>Eurotiomycetes</taxon>
        <taxon>Eurotiomycetidae</taxon>
        <taxon>Eurotiales</taxon>
        <taxon>Aspergillaceae</taxon>
        <taxon>Aspergillus</taxon>
        <taxon>Aspergillus subgen. Circumdati</taxon>
    </lineage>
</organism>